<name>A0A6A4TJW4_SCOMX</name>
<comment type="caution">
    <text evidence="1">The sequence shown here is derived from an EMBL/GenBank/DDBJ whole genome shotgun (WGS) entry which is preliminary data.</text>
</comment>
<gene>
    <name evidence="1" type="ORF">F2P81_005894</name>
</gene>
<accession>A0A6A4TJW4</accession>
<evidence type="ECO:0000313" key="2">
    <source>
        <dbReference type="Proteomes" id="UP000438429"/>
    </source>
</evidence>
<proteinExistence type="predicted"/>
<dbReference type="Proteomes" id="UP000438429">
    <property type="component" value="Unassembled WGS sequence"/>
</dbReference>
<dbReference type="AlphaFoldDB" id="A0A6A4TJW4"/>
<evidence type="ECO:0000313" key="1">
    <source>
        <dbReference type="EMBL" id="KAF0042362.1"/>
    </source>
</evidence>
<protein>
    <submittedName>
        <fullName evidence="1">Uncharacterized protein</fullName>
    </submittedName>
</protein>
<reference evidence="1 2" key="1">
    <citation type="submission" date="2019-06" db="EMBL/GenBank/DDBJ databases">
        <title>Draft genomes of female and male turbot (Scophthalmus maximus).</title>
        <authorList>
            <person name="Xu H."/>
            <person name="Xu X.-W."/>
            <person name="Shao C."/>
            <person name="Chen S."/>
        </authorList>
    </citation>
    <scope>NUCLEOTIDE SEQUENCE [LARGE SCALE GENOMIC DNA]</scope>
    <source>
        <strain evidence="1">Ysfricsl-2016a</strain>
        <tissue evidence="1">Blood</tissue>
    </source>
</reference>
<dbReference type="EMBL" id="VEVO01000005">
    <property type="protein sequence ID" value="KAF0042362.1"/>
    <property type="molecule type" value="Genomic_DNA"/>
</dbReference>
<sequence length="152" mass="16726">MYNASCSARCAHRDNGVLILEDDVFSRTELLFLCLLRAAGHELDGGGAAQEQLVQSAWTSSAGTLPWELDSSISPENREAIQKMLQEEQYPFNSHTSLDIHTVKTTDLRIQQGATTAPVCSLSDSSVYRVDLHRTLIKQVNSSLCSSVDLEL</sequence>
<organism evidence="1 2">
    <name type="scientific">Scophthalmus maximus</name>
    <name type="common">Turbot</name>
    <name type="synonym">Psetta maxima</name>
    <dbReference type="NCBI Taxonomy" id="52904"/>
    <lineage>
        <taxon>Eukaryota</taxon>
        <taxon>Metazoa</taxon>
        <taxon>Chordata</taxon>
        <taxon>Craniata</taxon>
        <taxon>Vertebrata</taxon>
        <taxon>Euteleostomi</taxon>
        <taxon>Actinopterygii</taxon>
        <taxon>Neopterygii</taxon>
        <taxon>Teleostei</taxon>
        <taxon>Neoteleostei</taxon>
        <taxon>Acanthomorphata</taxon>
        <taxon>Carangaria</taxon>
        <taxon>Pleuronectiformes</taxon>
        <taxon>Pleuronectoidei</taxon>
        <taxon>Scophthalmidae</taxon>
        <taxon>Scophthalmus</taxon>
    </lineage>
</organism>